<reference evidence="6" key="1">
    <citation type="submission" date="2024-04" db="EMBL/GenBank/DDBJ databases">
        <title>Salinicola lusitanus LLJ914,a marine bacterium isolated from the Okinawa Trough.</title>
        <authorList>
            <person name="Li J."/>
        </authorList>
    </citation>
    <scope>NUCLEOTIDE SEQUENCE [LARGE SCALE GENOMIC DNA]</scope>
</reference>
<gene>
    <name evidence="5" type="ORF">WMY93_022222</name>
</gene>
<dbReference type="InterPro" id="IPR013783">
    <property type="entry name" value="Ig-like_fold"/>
</dbReference>
<feature type="domain" description="Ig-like" evidence="4">
    <location>
        <begin position="71"/>
        <end position="175"/>
    </location>
</feature>
<sequence>MDATQQLTPATPALSDLVTRAPNHRMNQFISSNPRVPTINARTTPAPTFTPFWDKLRTAGTPQASATSKLPALATYPRGKPRITKGNFQIMSVKAETDAVLPCAANGEPKPFLSWTKVSTGTSILRTPDSSVSKCTKTDLSSSETSNRWTGGEYLCTVQNQYGSDQLLTNVVVLSQHPKILQPRHRDVSINLGSDVDLHCQVGRPPQAESDVGFTKSRPNRFYAFRFSL</sequence>
<keyword evidence="3" id="KW-0393">Immunoglobulin domain</keyword>
<dbReference type="PROSITE" id="PS50835">
    <property type="entry name" value="IG_LIKE"/>
    <property type="match status" value="1"/>
</dbReference>
<comment type="caution">
    <text evidence="5">The sequence shown here is derived from an EMBL/GenBank/DDBJ whole genome shotgun (WGS) entry which is preliminary data.</text>
</comment>
<accession>A0AAW0N6A7</accession>
<proteinExistence type="predicted"/>
<dbReference type="PANTHER" id="PTHR12231:SF261">
    <property type="entry name" value="IG-LIKE DOMAIN-CONTAINING PROTEIN"/>
    <property type="match status" value="1"/>
</dbReference>
<evidence type="ECO:0000313" key="6">
    <source>
        <dbReference type="Proteomes" id="UP001460270"/>
    </source>
</evidence>
<dbReference type="InterPro" id="IPR051170">
    <property type="entry name" value="Neural/epithelial_adhesion"/>
</dbReference>
<dbReference type="SUPFAM" id="SSF48726">
    <property type="entry name" value="Immunoglobulin"/>
    <property type="match status" value="1"/>
</dbReference>
<protein>
    <recommendedName>
        <fullName evidence="4">Ig-like domain-containing protein</fullName>
    </recommendedName>
</protein>
<dbReference type="InterPro" id="IPR036179">
    <property type="entry name" value="Ig-like_dom_sf"/>
</dbReference>
<dbReference type="InterPro" id="IPR007110">
    <property type="entry name" value="Ig-like_dom"/>
</dbReference>
<evidence type="ECO:0000256" key="1">
    <source>
        <dbReference type="ARBA" id="ARBA00022737"/>
    </source>
</evidence>
<dbReference type="AlphaFoldDB" id="A0AAW0N6A7"/>
<dbReference type="GO" id="GO:0043005">
    <property type="term" value="C:neuron projection"/>
    <property type="evidence" value="ECO:0007669"/>
    <property type="project" value="TreeGrafter"/>
</dbReference>
<dbReference type="Gene3D" id="2.60.40.10">
    <property type="entry name" value="Immunoglobulins"/>
    <property type="match status" value="1"/>
</dbReference>
<keyword evidence="6" id="KW-1185">Reference proteome</keyword>
<name>A0AAW0N6A7_9GOBI</name>
<keyword evidence="1" id="KW-0677">Repeat</keyword>
<keyword evidence="2" id="KW-1015">Disulfide bond</keyword>
<dbReference type="EMBL" id="JBBPFD010000016">
    <property type="protein sequence ID" value="KAK7893070.1"/>
    <property type="molecule type" value="Genomic_DNA"/>
</dbReference>
<evidence type="ECO:0000259" key="4">
    <source>
        <dbReference type="PROSITE" id="PS50835"/>
    </source>
</evidence>
<organism evidence="5 6">
    <name type="scientific">Mugilogobius chulae</name>
    <name type="common">yellowstripe goby</name>
    <dbReference type="NCBI Taxonomy" id="88201"/>
    <lineage>
        <taxon>Eukaryota</taxon>
        <taxon>Metazoa</taxon>
        <taxon>Chordata</taxon>
        <taxon>Craniata</taxon>
        <taxon>Vertebrata</taxon>
        <taxon>Euteleostomi</taxon>
        <taxon>Actinopterygii</taxon>
        <taxon>Neopterygii</taxon>
        <taxon>Teleostei</taxon>
        <taxon>Neoteleostei</taxon>
        <taxon>Acanthomorphata</taxon>
        <taxon>Gobiaria</taxon>
        <taxon>Gobiiformes</taxon>
        <taxon>Gobioidei</taxon>
        <taxon>Gobiidae</taxon>
        <taxon>Gobionellinae</taxon>
        <taxon>Mugilogobius</taxon>
    </lineage>
</organism>
<dbReference type="PANTHER" id="PTHR12231">
    <property type="entry name" value="CTX-RELATED TYPE I TRANSMEMBRANE PROTEIN"/>
    <property type="match status" value="1"/>
</dbReference>
<evidence type="ECO:0000313" key="5">
    <source>
        <dbReference type="EMBL" id="KAK7893070.1"/>
    </source>
</evidence>
<evidence type="ECO:0000256" key="2">
    <source>
        <dbReference type="ARBA" id="ARBA00023157"/>
    </source>
</evidence>
<dbReference type="Pfam" id="PF07679">
    <property type="entry name" value="I-set"/>
    <property type="match status" value="1"/>
</dbReference>
<dbReference type="InterPro" id="IPR013098">
    <property type="entry name" value="Ig_I-set"/>
</dbReference>
<evidence type="ECO:0000256" key="3">
    <source>
        <dbReference type="ARBA" id="ARBA00023319"/>
    </source>
</evidence>
<dbReference type="Proteomes" id="UP001460270">
    <property type="component" value="Unassembled WGS sequence"/>
</dbReference>